<accession>A0A6M3LPF1</accession>
<dbReference type="Gene3D" id="3.90.75.20">
    <property type="match status" value="1"/>
</dbReference>
<dbReference type="GO" id="GO:0004519">
    <property type="term" value="F:endonuclease activity"/>
    <property type="evidence" value="ECO:0007669"/>
    <property type="project" value="UniProtKB-KW"/>
</dbReference>
<proteinExistence type="predicted"/>
<reference evidence="3" key="1">
    <citation type="submission" date="2020-03" db="EMBL/GenBank/DDBJ databases">
        <title>The deep terrestrial virosphere.</title>
        <authorList>
            <person name="Holmfeldt K."/>
            <person name="Nilsson E."/>
            <person name="Simone D."/>
            <person name="Lopez-Fernandez M."/>
            <person name="Wu X."/>
            <person name="de Brujin I."/>
            <person name="Lundin D."/>
            <person name="Andersson A."/>
            <person name="Bertilsson S."/>
            <person name="Dopson M."/>
        </authorList>
    </citation>
    <scope>NUCLEOTIDE SEQUENCE</scope>
    <source>
        <strain evidence="3">MM415B03765</strain>
    </source>
</reference>
<keyword evidence="3" id="KW-0255">Endonuclease</keyword>
<dbReference type="Pfam" id="PF13392">
    <property type="entry name" value="HNH_3"/>
    <property type="match status" value="1"/>
</dbReference>
<dbReference type="InterPro" id="IPR003615">
    <property type="entry name" value="HNH_nuc"/>
</dbReference>
<organism evidence="3">
    <name type="scientific">viral metagenome</name>
    <dbReference type="NCBI Taxonomy" id="1070528"/>
    <lineage>
        <taxon>unclassified sequences</taxon>
        <taxon>metagenomes</taxon>
        <taxon>organismal metagenomes</taxon>
    </lineage>
</organism>
<feature type="domain" description="HNH nuclease" evidence="2">
    <location>
        <begin position="122"/>
        <end position="164"/>
    </location>
</feature>
<keyword evidence="3" id="KW-0540">Nuclease</keyword>
<evidence type="ECO:0000259" key="2">
    <source>
        <dbReference type="Pfam" id="PF13392"/>
    </source>
</evidence>
<gene>
    <name evidence="3" type="ORF">MM415B03765_0002</name>
</gene>
<name>A0A6M3LPF1_9ZZZZ</name>
<dbReference type="InterPro" id="IPR044925">
    <property type="entry name" value="His-Me_finger_sf"/>
</dbReference>
<keyword evidence="1" id="KW-0175">Coiled coil</keyword>
<evidence type="ECO:0000256" key="1">
    <source>
        <dbReference type="SAM" id="Coils"/>
    </source>
</evidence>
<dbReference type="EMBL" id="MT143258">
    <property type="protein sequence ID" value="QJA94748.1"/>
    <property type="molecule type" value="Genomic_DNA"/>
</dbReference>
<dbReference type="AlphaFoldDB" id="A0A6M3LPF1"/>
<feature type="coiled-coil region" evidence="1">
    <location>
        <begin position="166"/>
        <end position="193"/>
    </location>
</feature>
<sequence>MRKLKEIEIRQRLEQMGLAPYCGEIVRGHTLGYKCDDPHVKARCPICGKTRWVAFHNLRRRPGKCPHCCNLGNICSEETKLKLHNRFCIGKRKTSGGYIEVWIPKTDFYYLMAYSNGYVLEHRLVVAQHLGRCLHRWEIVHHKNHIRDDNRVGNLQLVSDDRHMQITIQENRIRQLEEKIEKQRREIKLLKAQIIRNRY</sequence>
<dbReference type="SUPFAM" id="SSF54060">
    <property type="entry name" value="His-Me finger endonucleases"/>
    <property type="match status" value="1"/>
</dbReference>
<keyword evidence="3" id="KW-0378">Hydrolase</keyword>
<protein>
    <submittedName>
        <fullName evidence="3">Putative homing endonuclease</fullName>
    </submittedName>
</protein>
<evidence type="ECO:0000313" key="3">
    <source>
        <dbReference type="EMBL" id="QJA94748.1"/>
    </source>
</evidence>